<evidence type="ECO:0000256" key="1">
    <source>
        <dbReference type="ARBA" id="ARBA00022801"/>
    </source>
</evidence>
<dbReference type="InterPro" id="IPR001932">
    <property type="entry name" value="PPM-type_phosphatase-like_dom"/>
</dbReference>
<dbReference type="AlphaFoldDB" id="A0A852ZWG1"/>
<organism evidence="4 5">
    <name type="scientific">Allostreptomyces psammosilenae</name>
    <dbReference type="NCBI Taxonomy" id="1892865"/>
    <lineage>
        <taxon>Bacteria</taxon>
        <taxon>Bacillati</taxon>
        <taxon>Actinomycetota</taxon>
        <taxon>Actinomycetes</taxon>
        <taxon>Kitasatosporales</taxon>
        <taxon>Streptomycetaceae</taxon>
        <taxon>Allostreptomyces</taxon>
    </lineage>
</organism>
<keyword evidence="5" id="KW-1185">Reference proteome</keyword>
<feature type="compositionally biased region" description="Low complexity" evidence="2">
    <location>
        <begin position="70"/>
        <end position="90"/>
    </location>
</feature>
<evidence type="ECO:0000259" key="3">
    <source>
        <dbReference type="SMART" id="SM00331"/>
    </source>
</evidence>
<accession>A0A852ZWG1</accession>
<sequence length="460" mass="49023">MNGTIPMERPAPDGVLPGTPLLDGRGGTRGNTDRELAVATVRLLLRAHTPGRPLPIGTPGTPAARRAPQAPDTPGVPGAPGPAGLPRTPGSPGSPDDCSVARLGWAEWDLRANTLYWSPGMYRVFDRRPQDGPLPLETLVAAIVGDELPALLREVHDCLVTHRATEAVHRYRLGGAERHVRVVAEPRVEEGRLATVRVVAADVTPLRRVESQLSRERQQAAVERRVLRRLREATRPRIHPGDGLAGLEVSVAYRPSEPEAQVGGDWFKVRALPAERVLLSVGDVCGHGLDAVSLMTQVRGALAGLAYSREDVGHLTGCLNALVCDAPDERTATAFVARFDAASRHLEWVSAGHPPPVLVREGTAMPLPGTQCPLLGAVPGLAYRATTTELRPGDLLLLHTDGLVERPGLDYDQGLRALLEAAGRCSGWTAADTVPAVLDHVHALLGAGPDDVCLMAARVR</sequence>
<dbReference type="InterPro" id="IPR036457">
    <property type="entry name" value="PPM-type-like_dom_sf"/>
</dbReference>
<dbReference type="Pfam" id="PF07228">
    <property type="entry name" value="SpoIIE"/>
    <property type="match status" value="1"/>
</dbReference>
<dbReference type="PANTHER" id="PTHR43156">
    <property type="entry name" value="STAGE II SPORULATION PROTEIN E-RELATED"/>
    <property type="match status" value="1"/>
</dbReference>
<keyword evidence="1" id="KW-0378">Hydrolase</keyword>
<protein>
    <submittedName>
        <fullName evidence="4">Serine phosphatase RsbU (Regulator of sigma subunit)</fullName>
    </submittedName>
</protein>
<dbReference type="Gene3D" id="3.60.40.10">
    <property type="entry name" value="PPM-type phosphatase domain"/>
    <property type="match status" value="1"/>
</dbReference>
<feature type="domain" description="PPM-type phosphatase" evidence="3">
    <location>
        <begin position="247"/>
        <end position="459"/>
    </location>
</feature>
<dbReference type="GO" id="GO:0016791">
    <property type="term" value="F:phosphatase activity"/>
    <property type="evidence" value="ECO:0007669"/>
    <property type="project" value="TreeGrafter"/>
</dbReference>
<dbReference type="InterPro" id="IPR052016">
    <property type="entry name" value="Bact_Sigma-Reg"/>
</dbReference>
<dbReference type="InterPro" id="IPR035965">
    <property type="entry name" value="PAS-like_dom_sf"/>
</dbReference>
<dbReference type="EMBL" id="JACBZD010000001">
    <property type="protein sequence ID" value="NYI05094.1"/>
    <property type="molecule type" value="Genomic_DNA"/>
</dbReference>
<feature type="region of interest" description="Disordered" evidence="2">
    <location>
        <begin position="1"/>
        <end position="33"/>
    </location>
</feature>
<dbReference type="SUPFAM" id="SSF55785">
    <property type="entry name" value="PYP-like sensor domain (PAS domain)"/>
    <property type="match status" value="1"/>
</dbReference>
<dbReference type="RefSeq" id="WP_179813897.1">
    <property type="nucleotide sequence ID" value="NZ_JACBZD010000001.1"/>
</dbReference>
<evidence type="ECO:0000313" key="4">
    <source>
        <dbReference type="EMBL" id="NYI05094.1"/>
    </source>
</evidence>
<evidence type="ECO:0000313" key="5">
    <source>
        <dbReference type="Proteomes" id="UP000567795"/>
    </source>
</evidence>
<name>A0A852ZWG1_9ACTN</name>
<dbReference type="PANTHER" id="PTHR43156:SF2">
    <property type="entry name" value="STAGE II SPORULATION PROTEIN E"/>
    <property type="match status" value="1"/>
</dbReference>
<reference evidence="4 5" key="1">
    <citation type="submission" date="2020-07" db="EMBL/GenBank/DDBJ databases">
        <title>Sequencing the genomes of 1000 actinobacteria strains.</title>
        <authorList>
            <person name="Klenk H.-P."/>
        </authorList>
    </citation>
    <scope>NUCLEOTIDE SEQUENCE [LARGE SCALE GENOMIC DNA]</scope>
    <source>
        <strain evidence="4 5">DSM 42178</strain>
    </source>
</reference>
<dbReference type="SUPFAM" id="SSF81606">
    <property type="entry name" value="PP2C-like"/>
    <property type="match status" value="1"/>
</dbReference>
<gene>
    <name evidence="4" type="ORF">FHU37_002037</name>
</gene>
<proteinExistence type="predicted"/>
<comment type="caution">
    <text evidence="4">The sequence shown here is derived from an EMBL/GenBank/DDBJ whole genome shotgun (WGS) entry which is preliminary data.</text>
</comment>
<dbReference type="SMART" id="SM00331">
    <property type="entry name" value="PP2C_SIG"/>
    <property type="match status" value="1"/>
</dbReference>
<feature type="region of interest" description="Disordered" evidence="2">
    <location>
        <begin position="49"/>
        <end position="98"/>
    </location>
</feature>
<dbReference type="Gene3D" id="3.30.450.20">
    <property type="entry name" value="PAS domain"/>
    <property type="match status" value="1"/>
</dbReference>
<evidence type="ECO:0000256" key="2">
    <source>
        <dbReference type="SAM" id="MobiDB-lite"/>
    </source>
</evidence>
<dbReference type="Proteomes" id="UP000567795">
    <property type="component" value="Unassembled WGS sequence"/>
</dbReference>